<dbReference type="CDD" id="cd06583">
    <property type="entry name" value="PGRP"/>
    <property type="match status" value="1"/>
</dbReference>
<comment type="catalytic activity">
    <reaction evidence="1">
        <text>Hydrolyzes the link between N-acetylmuramoyl residues and L-amino acid residues in certain cell-wall glycopeptides.</text>
        <dbReference type="EC" id="3.5.1.28"/>
    </reaction>
</comment>
<protein>
    <recommendedName>
        <fullName evidence="2">N-acetylmuramoyl-L-alanine amidase</fullName>
        <ecNumber evidence="2">3.5.1.28</ecNumber>
    </recommendedName>
</protein>
<dbReference type="SUPFAM" id="SSF53955">
    <property type="entry name" value="Lysozyme-like"/>
    <property type="match status" value="1"/>
</dbReference>
<dbReference type="Gene3D" id="1.10.530.10">
    <property type="match status" value="1"/>
</dbReference>
<dbReference type="PANTHER" id="PTHR30417:SF1">
    <property type="entry name" value="N-ACETYLMURAMOYL-L-ALANINE AMIDASE AMID"/>
    <property type="match status" value="1"/>
</dbReference>
<evidence type="ECO:0000256" key="2">
    <source>
        <dbReference type="ARBA" id="ARBA00011901"/>
    </source>
</evidence>
<reference evidence="8 9" key="1">
    <citation type="submission" date="2019-06" db="EMBL/GenBank/DDBJ databases">
        <title>Sequencing the genomes of 1000 actinobacteria strains.</title>
        <authorList>
            <person name="Klenk H.-P."/>
        </authorList>
    </citation>
    <scope>NUCLEOTIDE SEQUENCE [LARGE SCALE GENOMIC DNA]</scope>
    <source>
        <strain evidence="8 9">DSM 102200</strain>
    </source>
</reference>
<dbReference type="Proteomes" id="UP000316096">
    <property type="component" value="Unassembled WGS sequence"/>
</dbReference>
<dbReference type="OrthoDB" id="66275at2"/>
<accession>A0A543CE16</accession>
<feature type="domain" description="N-acetylmuramoyl-L-alanine amidase" evidence="7">
    <location>
        <begin position="258"/>
        <end position="395"/>
    </location>
</feature>
<keyword evidence="3" id="KW-0378">Hydrolase</keyword>
<dbReference type="SMART" id="SM00644">
    <property type="entry name" value="Ami_2"/>
    <property type="match status" value="1"/>
</dbReference>
<evidence type="ECO:0000256" key="1">
    <source>
        <dbReference type="ARBA" id="ARBA00001561"/>
    </source>
</evidence>
<evidence type="ECO:0000313" key="9">
    <source>
        <dbReference type="Proteomes" id="UP000316096"/>
    </source>
</evidence>
<evidence type="ECO:0000256" key="3">
    <source>
        <dbReference type="ARBA" id="ARBA00022801"/>
    </source>
</evidence>
<keyword evidence="6" id="KW-0732">Signal</keyword>
<comment type="caution">
    <text evidence="8">The sequence shown here is derived from an EMBL/GenBank/DDBJ whole genome shotgun (WGS) entry which is preliminary data.</text>
</comment>
<organism evidence="8 9">
    <name type="scientific">Actinoallomurus bryophytorum</name>
    <dbReference type="NCBI Taxonomy" id="1490222"/>
    <lineage>
        <taxon>Bacteria</taxon>
        <taxon>Bacillati</taxon>
        <taxon>Actinomycetota</taxon>
        <taxon>Actinomycetes</taxon>
        <taxon>Streptosporangiales</taxon>
        <taxon>Thermomonosporaceae</taxon>
        <taxon>Actinoallomurus</taxon>
    </lineage>
</organism>
<dbReference type="GO" id="GO:0009253">
    <property type="term" value="P:peptidoglycan catabolic process"/>
    <property type="evidence" value="ECO:0007669"/>
    <property type="project" value="InterPro"/>
</dbReference>
<dbReference type="SUPFAM" id="SSF55846">
    <property type="entry name" value="N-acetylmuramoyl-L-alanine amidase-like"/>
    <property type="match status" value="1"/>
</dbReference>
<dbReference type="GO" id="GO:0008745">
    <property type="term" value="F:N-acetylmuramoyl-L-alanine amidase activity"/>
    <property type="evidence" value="ECO:0007669"/>
    <property type="project" value="UniProtKB-EC"/>
</dbReference>
<dbReference type="InterPro" id="IPR036505">
    <property type="entry name" value="Amidase/PGRP_sf"/>
</dbReference>
<dbReference type="EMBL" id="VFOZ01000001">
    <property type="protein sequence ID" value="TQL95338.1"/>
    <property type="molecule type" value="Genomic_DNA"/>
</dbReference>
<dbReference type="GO" id="GO:0071555">
    <property type="term" value="P:cell wall organization"/>
    <property type="evidence" value="ECO:0007669"/>
    <property type="project" value="UniProtKB-KW"/>
</dbReference>
<dbReference type="InterPro" id="IPR023346">
    <property type="entry name" value="Lysozyme-like_dom_sf"/>
</dbReference>
<dbReference type="FunFam" id="3.40.80.10:FF:000006">
    <property type="entry name" value="N-acetylmuramoyl-L-alanine amidase"/>
    <property type="match status" value="1"/>
</dbReference>
<dbReference type="EC" id="3.5.1.28" evidence="2"/>
<name>A0A543CE16_9ACTN</name>
<dbReference type="Pfam" id="PF01510">
    <property type="entry name" value="Amidase_2"/>
    <property type="match status" value="1"/>
</dbReference>
<evidence type="ECO:0000256" key="6">
    <source>
        <dbReference type="SAM" id="SignalP"/>
    </source>
</evidence>
<keyword evidence="9" id="KW-1185">Reference proteome</keyword>
<evidence type="ECO:0000256" key="4">
    <source>
        <dbReference type="ARBA" id="ARBA00023316"/>
    </source>
</evidence>
<proteinExistence type="predicted"/>
<dbReference type="RefSeq" id="WP_141953412.1">
    <property type="nucleotide sequence ID" value="NZ_VFOZ01000001.1"/>
</dbReference>
<dbReference type="AlphaFoldDB" id="A0A543CE16"/>
<dbReference type="GO" id="GO:0009254">
    <property type="term" value="P:peptidoglycan turnover"/>
    <property type="evidence" value="ECO:0007669"/>
    <property type="project" value="TreeGrafter"/>
</dbReference>
<feature type="region of interest" description="Disordered" evidence="5">
    <location>
        <begin position="73"/>
        <end position="109"/>
    </location>
</feature>
<keyword evidence="4" id="KW-0961">Cell wall biogenesis/degradation</keyword>
<sequence length="632" mass="67594">MRVRRPTLVAVTVALAGLGTGQAYAAQQPSPAPITRQQAFAGAAKAYRVPEKLLLAVSYLESRWDANQGRPSVSAGYGPMHLTDGTLTPSGEHFSGGAEDPRGDTSRPALHPKAVAAKGQPAGGQTLQEAARLTGATAGRLRADPAANIGGGAALLASYQRDLGRPLSADPAAWYQAAVRYGGSAWFAGQVYDVLRSGASRTTDDGQSVTLAATPGLRAAGAGANDAETECPPGLGCEWIPAPYEQLDPADPTAYGNHDLGNRPKSQKIRFIVIHDTEGSYPVTLNLVQDPTYLAWNYTVRSADGHVAQHLKAKDVGWQAGNWYINSKSIGIEHEGFLAQGGSWYTEAMYRSSSQLVRYLTRKYDIPVDRAHILGHDNVPGITPAGVQGMHEDPGPYWDWAHYFDLLRRPLHATAGPRSGLVKILPDYDKNVVPYTGCDDANPSAACPAHGGGSIMLRTAPSADAPLVKDIGKHPPNGDATMSVYDHSARAATGQTFAVAGRQGDWTSIWYLGQQAWFYNPKGRPVAVGARGLVATPKPGLASVPVYGRAYPEPEAYPANIPVQTLAPMQYTFAAGQSYSVADEVRGEYDYSNTFDVSTHAIVSGKLRYYELQFGHRVYFVKTGDVVLKHVS</sequence>
<evidence type="ECO:0000313" key="8">
    <source>
        <dbReference type="EMBL" id="TQL95338.1"/>
    </source>
</evidence>
<dbReference type="InterPro" id="IPR002502">
    <property type="entry name" value="Amidase_domain"/>
</dbReference>
<dbReference type="InterPro" id="IPR051206">
    <property type="entry name" value="NAMLAA_amidase_2"/>
</dbReference>
<gene>
    <name evidence="8" type="ORF">FB559_0841</name>
</gene>
<dbReference type="PANTHER" id="PTHR30417">
    <property type="entry name" value="N-ACETYLMURAMOYL-L-ALANINE AMIDASE AMID"/>
    <property type="match status" value="1"/>
</dbReference>
<evidence type="ECO:0000256" key="5">
    <source>
        <dbReference type="SAM" id="MobiDB-lite"/>
    </source>
</evidence>
<dbReference type="Gene3D" id="3.40.80.10">
    <property type="entry name" value="Peptidoglycan recognition protein-like"/>
    <property type="match status" value="1"/>
</dbReference>
<evidence type="ECO:0000259" key="7">
    <source>
        <dbReference type="SMART" id="SM00644"/>
    </source>
</evidence>
<feature type="signal peptide" evidence="6">
    <location>
        <begin position="1"/>
        <end position="25"/>
    </location>
</feature>
<feature type="chain" id="PRO_5022023301" description="N-acetylmuramoyl-L-alanine amidase" evidence="6">
    <location>
        <begin position="26"/>
        <end position="632"/>
    </location>
</feature>